<organism evidence="2">
    <name type="scientific">Aeromonas salmonicida subsp. salmonicida</name>
    <dbReference type="NCBI Taxonomy" id="29491"/>
    <lineage>
        <taxon>Bacteria</taxon>
        <taxon>Pseudomonadati</taxon>
        <taxon>Pseudomonadota</taxon>
        <taxon>Gammaproteobacteria</taxon>
        <taxon>Aeromonadales</taxon>
        <taxon>Aeromonadaceae</taxon>
        <taxon>Aeromonas</taxon>
    </lineage>
</organism>
<dbReference type="EMBL" id="KJ909290">
    <property type="protein sequence ID" value="AIM49549.1"/>
    <property type="molecule type" value="Genomic_DNA"/>
</dbReference>
<sequence length="133" mass="15127">MTCNGKGDFLKVSNEDAQATAIYLLRAASRPAFWRDVPFDKKLEAVDSLNSIGRSPSELTEWINKYLTAEQINKLGTSIRQRRRRGYGVGKSITISDKAHRILKRLSEVDGCSLSEVIEKRLARAYKNTWDHK</sequence>
<geneLocation type="plasmid" evidence="2">
    <name>pSN254b</name>
</geneLocation>
<dbReference type="InterPro" id="IPR035087">
    <property type="entry name" value="MatP_N"/>
</dbReference>
<dbReference type="Pfam" id="PF06303">
    <property type="entry name" value="MatP"/>
    <property type="match status" value="1"/>
</dbReference>
<name>A0A096Y670_AERSS</name>
<protein>
    <recommendedName>
        <fullName evidence="1">MatP N-terminal domain-containing protein</fullName>
    </recommendedName>
</protein>
<feature type="domain" description="MatP N-terminal" evidence="1">
    <location>
        <begin position="43"/>
        <end position="86"/>
    </location>
</feature>
<proteinExistence type="predicted"/>
<dbReference type="AlphaFoldDB" id="A0A096Y670"/>
<reference evidence="2" key="1">
    <citation type="journal article" date="2014" name="Antimicrob. Agents Chemother.">
        <title>Detection of variants of the pRAS3, pAB5S9, and pSN254 plasmids in Aeromonas salmonicida subsp. salmonicida: multidrug-resistance, interspecies exchanges, and plasmid reshaping.</title>
        <authorList>
            <person name="Vincent A.T."/>
            <person name="Trudel M.V."/>
            <person name="Paquet V.E."/>
            <person name="Boyle B."/>
            <person name="Tanaka K.H."/>
            <person name="Dallaire-Dufresne S."/>
            <person name="Daher R.K."/>
            <person name="Frenette M."/>
            <person name="Derome N."/>
            <person name="Charette S.J."/>
        </authorList>
    </citation>
    <scope>NUCLEOTIDE SEQUENCE</scope>
    <source>
        <strain evidence="2">2004-05MF26</strain>
        <plasmid evidence="2">pSN254b</plasmid>
    </source>
</reference>
<dbReference type="Gene3D" id="1.20.1270.380">
    <property type="entry name" value="MatP, N-terminal domain"/>
    <property type="match status" value="1"/>
</dbReference>
<dbReference type="InterPro" id="IPR038339">
    <property type="entry name" value="MatP_N_sf"/>
</dbReference>
<evidence type="ECO:0000313" key="2">
    <source>
        <dbReference type="EMBL" id="AIM49549.1"/>
    </source>
</evidence>
<evidence type="ECO:0000259" key="1">
    <source>
        <dbReference type="Pfam" id="PF06303"/>
    </source>
</evidence>
<accession>A0A096Y670</accession>
<keyword evidence="2" id="KW-0614">Plasmid</keyword>